<gene>
    <name evidence="1" type="ORF">CDAR_452361</name>
</gene>
<dbReference type="PROSITE" id="PS51257">
    <property type="entry name" value="PROKAR_LIPOPROTEIN"/>
    <property type="match status" value="1"/>
</dbReference>
<dbReference type="AlphaFoldDB" id="A0AAV4VNS9"/>
<dbReference type="Proteomes" id="UP001054837">
    <property type="component" value="Unassembled WGS sequence"/>
</dbReference>
<sequence>MGKSLKSLNKFTITATFTFPGTWAGGCIEQLPGGYYPSHVCGVRYDGADTDGRDLISFDKETTAEVNTLGNSLWAASTALSVTLITLPSGEKRNAVASENHFYSSSNLGATKDMLTRRPDTDILESYVT</sequence>
<proteinExistence type="predicted"/>
<evidence type="ECO:0000313" key="2">
    <source>
        <dbReference type="Proteomes" id="UP001054837"/>
    </source>
</evidence>
<accession>A0AAV4VNS9</accession>
<evidence type="ECO:0000313" key="1">
    <source>
        <dbReference type="EMBL" id="GIY72010.1"/>
    </source>
</evidence>
<reference evidence="1 2" key="1">
    <citation type="submission" date="2021-06" db="EMBL/GenBank/DDBJ databases">
        <title>Caerostris darwini draft genome.</title>
        <authorList>
            <person name="Kono N."/>
            <person name="Arakawa K."/>
        </authorList>
    </citation>
    <scope>NUCLEOTIDE SEQUENCE [LARGE SCALE GENOMIC DNA]</scope>
</reference>
<protein>
    <submittedName>
        <fullName evidence="1">Uncharacterized protein</fullName>
    </submittedName>
</protein>
<dbReference type="EMBL" id="BPLQ01013429">
    <property type="protein sequence ID" value="GIY72010.1"/>
    <property type="molecule type" value="Genomic_DNA"/>
</dbReference>
<name>A0AAV4VNS9_9ARAC</name>
<organism evidence="1 2">
    <name type="scientific">Caerostris darwini</name>
    <dbReference type="NCBI Taxonomy" id="1538125"/>
    <lineage>
        <taxon>Eukaryota</taxon>
        <taxon>Metazoa</taxon>
        <taxon>Ecdysozoa</taxon>
        <taxon>Arthropoda</taxon>
        <taxon>Chelicerata</taxon>
        <taxon>Arachnida</taxon>
        <taxon>Araneae</taxon>
        <taxon>Araneomorphae</taxon>
        <taxon>Entelegynae</taxon>
        <taxon>Araneoidea</taxon>
        <taxon>Araneidae</taxon>
        <taxon>Caerostris</taxon>
    </lineage>
</organism>
<comment type="caution">
    <text evidence="1">The sequence shown here is derived from an EMBL/GenBank/DDBJ whole genome shotgun (WGS) entry which is preliminary data.</text>
</comment>
<keyword evidence="2" id="KW-1185">Reference proteome</keyword>